<reference evidence="7 8" key="1">
    <citation type="journal article" date="2021" name="Genome Biol. Evol.">
        <title>Complete Genome Sequencing of a Novel Gloeobacter Species from a Waterfall Cave in Mexico.</title>
        <authorList>
            <person name="Saw J.H."/>
            <person name="Cardona T."/>
            <person name="Montejano G."/>
        </authorList>
    </citation>
    <scope>NUCLEOTIDE SEQUENCE [LARGE SCALE GENOMIC DNA]</scope>
    <source>
        <strain evidence="7">MG652769</strain>
    </source>
</reference>
<feature type="binding site" evidence="5">
    <location>
        <begin position="67"/>
        <end position="69"/>
    </location>
    <ligand>
        <name>substrate</name>
    </ligand>
</feature>
<evidence type="ECO:0000256" key="1">
    <source>
        <dbReference type="ARBA" id="ARBA00006581"/>
    </source>
</evidence>
<dbReference type="GO" id="GO:0004170">
    <property type="term" value="F:dUTP diphosphatase activity"/>
    <property type="evidence" value="ECO:0007669"/>
    <property type="project" value="UniProtKB-EC"/>
</dbReference>
<gene>
    <name evidence="5 7" type="primary">dut</name>
    <name evidence="7" type="ORF">ISF26_21645</name>
</gene>
<keyword evidence="5" id="KW-0460">Magnesium</keyword>
<dbReference type="PANTHER" id="PTHR11241">
    <property type="entry name" value="DEOXYURIDINE 5'-TRIPHOSPHATE NUCLEOTIDOHYDROLASE"/>
    <property type="match status" value="1"/>
</dbReference>
<dbReference type="SUPFAM" id="SSF51283">
    <property type="entry name" value="dUTPase-like"/>
    <property type="match status" value="1"/>
</dbReference>
<protein>
    <recommendedName>
        <fullName evidence="5">Deoxyuridine 5'-triphosphate nucleotidohydrolase</fullName>
        <shortName evidence="5">dUTPase</shortName>
        <ecNumber evidence="5">3.6.1.23</ecNumber>
    </recommendedName>
    <alternativeName>
        <fullName evidence="5">dUTP pyrophosphatase</fullName>
    </alternativeName>
</protein>
<proteinExistence type="inferred from homology"/>
<comment type="similarity">
    <text evidence="1 5">Belongs to the dUTPase family.</text>
</comment>
<feature type="binding site" evidence="5">
    <location>
        <begin position="84"/>
        <end position="86"/>
    </location>
    <ligand>
        <name>substrate</name>
    </ligand>
</feature>
<evidence type="ECO:0000313" key="8">
    <source>
        <dbReference type="Proteomes" id="UP001054846"/>
    </source>
</evidence>
<dbReference type="InterPro" id="IPR033704">
    <property type="entry name" value="dUTPase_trimeric"/>
</dbReference>
<dbReference type="NCBIfam" id="TIGR00576">
    <property type="entry name" value="dut"/>
    <property type="match status" value="1"/>
</dbReference>
<dbReference type="PANTHER" id="PTHR11241:SF0">
    <property type="entry name" value="DEOXYURIDINE 5'-TRIPHOSPHATE NUCLEOTIDOHYDROLASE"/>
    <property type="match status" value="1"/>
</dbReference>
<dbReference type="NCBIfam" id="NF001862">
    <property type="entry name" value="PRK00601.1"/>
    <property type="match status" value="1"/>
</dbReference>
<keyword evidence="2 5" id="KW-0378">Hydrolase</keyword>
<comment type="catalytic activity">
    <reaction evidence="4 5">
        <text>dUTP + H2O = dUMP + diphosphate + H(+)</text>
        <dbReference type="Rhea" id="RHEA:10248"/>
        <dbReference type="ChEBI" id="CHEBI:15377"/>
        <dbReference type="ChEBI" id="CHEBI:15378"/>
        <dbReference type="ChEBI" id="CHEBI:33019"/>
        <dbReference type="ChEBI" id="CHEBI:61555"/>
        <dbReference type="ChEBI" id="CHEBI:246422"/>
        <dbReference type="EC" id="3.6.1.23"/>
    </reaction>
</comment>
<keyword evidence="5" id="KW-0479">Metal-binding</keyword>
<evidence type="ECO:0000259" key="6">
    <source>
        <dbReference type="Pfam" id="PF00692"/>
    </source>
</evidence>
<evidence type="ECO:0000256" key="2">
    <source>
        <dbReference type="ARBA" id="ARBA00022801"/>
    </source>
</evidence>
<sequence>MDSVRVAIQRLAHCFAFPTYAHPGDAGLDLFAAHAVPLSITPGRFARVPTGIALGLPVGYMAFVQPRSGLAARHGISVLNSPGLIDCGYRGEIQVLLINHSEVPVVVSRGDRIAQLVVLPVPQVQFFEVGALESSERQTGGFGSSGY</sequence>
<feature type="binding site" evidence="5">
    <location>
        <position position="80"/>
    </location>
    <ligand>
        <name>substrate</name>
    </ligand>
</feature>
<dbReference type="EMBL" id="CP063845">
    <property type="protein sequence ID" value="UFP94318.1"/>
    <property type="molecule type" value="Genomic_DNA"/>
</dbReference>
<dbReference type="Proteomes" id="UP001054846">
    <property type="component" value="Chromosome"/>
</dbReference>
<keyword evidence="3 5" id="KW-0546">Nucleotide metabolism</keyword>
<organism evidence="7 8">
    <name type="scientific">Gloeobacter morelensis MG652769</name>
    <dbReference type="NCBI Taxonomy" id="2781736"/>
    <lineage>
        <taxon>Bacteria</taxon>
        <taxon>Bacillati</taxon>
        <taxon>Cyanobacteriota</taxon>
        <taxon>Cyanophyceae</taxon>
        <taxon>Gloeobacterales</taxon>
        <taxon>Gloeobacteraceae</taxon>
        <taxon>Gloeobacter</taxon>
        <taxon>Gloeobacter morelensis</taxon>
    </lineage>
</organism>
<dbReference type="CDD" id="cd07557">
    <property type="entry name" value="trimeric_dUTPase"/>
    <property type="match status" value="1"/>
</dbReference>
<dbReference type="RefSeq" id="WP_230841377.1">
    <property type="nucleotide sequence ID" value="NZ_CP063845.1"/>
</dbReference>
<keyword evidence="8" id="KW-1185">Reference proteome</keyword>
<accession>A0ABY3PKY8</accession>
<comment type="function">
    <text evidence="5">This enzyme is involved in nucleotide metabolism: it produces dUMP, the immediate precursor of thymidine nucleotides and it decreases the intracellular concentration of dUTP so that uracil cannot be incorporated into DNA.</text>
</comment>
<dbReference type="InterPro" id="IPR036157">
    <property type="entry name" value="dUTPase-like_sf"/>
</dbReference>
<feature type="domain" description="dUTPase-like" evidence="6">
    <location>
        <begin position="17"/>
        <end position="146"/>
    </location>
</feature>
<evidence type="ECO:0000313" key="7">
    <source>
        <dbReference type="EMBL" id="UFP94318.1"/>
    </source>
</evidence>
<name>A0ABY3PKY8_9CYAN</name>
<evidence type="ECO:0000256" key="3">
    <source>
        <dbReference type="ARBA" id="ARBA00023080"/>
    </source>
</evidence>
<dbReference type="Pfam" id="PF00692">
    <property type="entry name" value="dUTPase"/>
    <property type="match status" value="1"/>
</dbReference>
<dbReference type="EC" id="3.6.1.23" evidence="5"/>
<comment type="pathway">
    <text evidence="5">Pyrimidine metabolism; dUMP biosynthesis; dUMP from dCTP (dUTP route): step 2/2.</text>
</comment>
<evidence type="ECO:0000256" key="4">
    <source>
        <dbReference type="ARBA" id="ARBA00047686"/>
    </source>
</evidence>
<evidence type="ECO:0000256" key="5">
    <source>
        <dbReference type="HAMAP-Rule" id="MF_00116"/>
    </source>
</evidence>
<comment type="cofactor">
    <cofactor evidence="5">
        <name>Mg(2+)</name>
        <dbReference type="ChEBI" id="CHEBI:18420"/>
    </cofactor>
</comment>
<dbReference type="InterPro" id="IPR029054">
    <property type="entry name" value="dUTPase-like"/>
</dbReference>
<dbReference type="Gene3D" id="2.70.40.10">
    <property type="match status" value="1"/>
</dbReference>
<dbReference type="InterPro" id="IPR008181">
    <property type="entry name" value="dUTPase"/>
</dbReference>
<dbReference type="HAMAP" id="MF_00116">
    <property type="entry name" value="dUTPase_bact"/>
    <property type="match status" value="1"/>
</dbReference>
<comment type="caution">
    <text evidence="5">Lacks conserved residue(s) required for the propagation of feature annotation.</text>
</comment>